<feature type="non-terminal residue" evidence="1">
    <location>
        <position position="1"/>
    </location>
</feature>
<accession>A0A9N9DQ59</accession>
<reference evidence="1" key="1">
    <citation type="submission" date="2021-06" db="EMBL/GenBank/DDBJ databases">
        <authorList>
            <person name="Kallberg Y."/>
            <person name="Tangrot J."/>
            <person name="Rosling A."/>
        </authorList>
    </citation>
    <scope>NUCLEOTIDE SEQUENCE</scope>
    <source>
        <strain evidence="1">UK204</strain>
    </source>
</reference>
<dbReference type="EMBL" id="CAJVPQ010004075">
    <property type="protein sequence ID" value="CAG8643930.1"/>
    <property type="molecule type" value="Genomic_DNA"/>
</dbReference>
<keyword evidence="2" id="KW-1185">Reference proteome</keyword>
<organism evidence="1 2">
    <name type="scientific">Funneliformis caledonium</name>
    <dbReference type="NCBI Taxonomy" id="1117310"/>
    <lineage>
        <taxon>Eukaryota</taxon>
        <taxon>Fungi</taxon>
        <taxon>Fungi incertae sedis</taxon>
        <taxon>Mucoromycota</taxon>
        <taxon>Glomeromycotina</taxon>
        <taxon>Glomeromycetes</taxon>
        <taxon>Glomerales</taxon>
        <taxon>Glomeraceae</taxon>
        <taxon>Funneliformis</taxon>
    </lineage>
</organism>
<gene>
    <name evidence="1" type="ORF">FCALED_LOCUS10711</name>
</gene>
<protein>
    <submittedName>
        <fullName evidence="1">7884_t:CDS:1</fullName>
    </submittedName>
</protein>
<comment type="caution">
    <text evidence="1">The sequence shown here is derived from an EMBL/GenBank/DDBJ whole genome shotgun (WGS) entry which is preliminary data.</text>
</comment>
<name>A0A9N9DQ59_9GLOM</name>
<evidence type="ECO:0000313" key="1">
    <source>
        <dbReference type="EMBL" id="CAG8643930.1"/>
    </source>
</evidence>
<dbReference type="AlphaFoldDB" id="A0A9N9DQ59"/>
<dbReference type="Proteomes" id="UP000789570">
    <property type="component" value="Unassembled WGS sequence"/>
</dbReference>
<sequence>REHLRSDPNLNVNMSNYPPHVNLRPSSDEFQYVISDSIIV</sequence>
<proteinExistence type="predicted"/>
<evidence type="ECO:0000313" key="2">
    <source>
        <dbReference type="Proteomes" id="UP000789570"/>
    </source>
</evidence>